<gene>
    <name evidence="2" type="ORF">MNEG_7311</name>
</gene>
<reference evidence="2 3" key="1">
    <citation type="journal article" date="2013" name="BMC Genomics">
        <title>Reconstruction of the lipid metabolism for the microalga Monoraphidium neglectum from its genome sequence reveals characteristics suitable for biofuel production.</title>
        <authorList>
            <person name="Bogen C."/>
            <person name="Al-Dilaimi A."/>
            <person name="Albersmeier A."/>
            <person name="Wichmann J."/>
            <person name="Grundmann M."/>
            <person name="Rupp O."/>
            <person name="Lauersen K.J."/>
            <person name="Blifernez-Klassen O."/>
            <person name="Kalinowski J."/>
            <person name="Goesmann A."/>
            <person name="Mussgnug J.H."/>
            <person name="Kruse O."/>
        </authorList>
    </citation>
    <scope>NUCLEOTIDE SEQUENCE [LARGE SCALE GENOMIC DNA]</scope>
    <source>
        <strain evidence="2 3">SAG 48.87</strain>
    </source>
</reference>
<dbReference type="RefSeq" id="XP_013899667.1">
    <property type="nucleotide sequence ID" value="XM_014044213.1"/>
</dbReference>
<keyword evidence="3" id="KW-1185">Reference proteome</keyword>
<feature type="non-terminal residue" evidence="2">
    <location>
        <position position="1"/>
    </location>
</feature>
<accession>A0A0D2JNE9</accession>
<dbReference type="AlphaFoldDB" id="A0A0D2JNE9"/>
<dbReference type="EMBL" id="KK101501">
    <property type="protein sequence ID" value="KIZ00648.1"/>
    <property type="molecule type" value="Genomic_DNA"/>
</dbReference>
<dbReference type="KEGG" id="mng:MNEG_7311"/>
<dbReference type="GeneID" id="25740187"/>
<evidence type="ECO:0000256" key="1">
    <source>
        <dbReference type="SAM" id="MobiDB-lite"/>
    </source>
</evidence>
<organism evidence="2 3">
    <name type="scientific">Monoraphidium neglectum</name>
    <dbReference type="NCBI Taxonomy" id="145388"/>
    <lineage>
        <taxon>Eukaryota</taxon>
        <taxon>Viridiplantae</taxon>
        <taxon>Chlorophyta</taxon>
        <taxon>core chlorophytes</taxon>
        <taxon>Chlorophyceae</taxon>
        <taxon>CS clade</taxon>
        <taxon>Sphaeropleales</taxon>
        <taxon>Selenastraceae</taxon>
        <taxon>Monoraphidium</taxon>
    </lineage>
</organism>
<protein>
    <submittedName>
        <fullName evidence="2">Uncharacterized protein</fullName>
    </submittedName>
</protein>
<feature type="region of interest" description="Disordered" evidence="1">
    <location>
        <begin position="1"/>
        <end position="49"/>
    </location>
</feature>
<name>A0A0D2JNE9_9CHLO</name>
<proteinExistence type="predicted"/>
<dbReference type="Proteomes" id="UP000054498">
    <property type="component" value="Unassembled WGS sequence"/>
</dbReference>
<evidence type="ECO:0000313" key="2">
    <source>
        <dbReference type="EMBL" id="KIZ00648.1"/>
    </source>
</evidence>
<evidence type="ECO:0000313" key="3">
    <source>
        <dbReference type="Proteomes" id="UP000054498"/>
    </source>
</evidence>
<feature type="compositionally biased region" description="Low complexity" evidence="1">
    <location>
        <begin position="17"/>
        <end position="39"/>
    </location>
</feature>
<sequence>RAAARRQELGGGGESGGAAARSGEAADQKLGARGAQGPPFRRRRGQGAAPKLLERELRLELAFLAALEAGGELLDPSVHF</sequence>